<evidence type="ECO:0000313" key="3">
    <source>
        <dbReference type="Proteomes" id="UP000614200"/>
    </source>
</evidence>
<comment type="caution">
    <text evidence="2">The sequence shown here is derived from an EMBL/GenBank/DDBJ whole genome shotgun (WGS) entry which is preliminary data.</text>
</comment>
<dbReference type="Proteomes" id="UP000614200">
    <property type="component" value="Unassembled WGS sequence"/>
</dbReference>
<dbReference type="InterPro" id="IPR016195">
    <property type="entry name" value="Pol/histidinol_Pase-like"/>
</dbReference>
<dbReference type="CDD" id="cd07432">
    <property type="entry name" value="PHP_HisPPase"/>
    <property type="match status" value="1"/>
</dbReference>
<protein>
    <submittedName>
        <fullName evidence="2">PHP domain-containing protein</fullName>
    </submittedName>
</protein>
<dbReference type="SMART" id="SM00481">
    <property type="entry name" value="POLIIIAc"/>
    <property type="match status" value="1"/>
</dbReference>
<evidence type="ECO:0000259" key="1">
    <source>
        <dbReference type="SMART" id="SM00481"/>
    </source>
</evidence>
<dbReference type="RefSeq" id="WP_194700760.1">
    <property type="nucleotide sequence ID" value="NZ_JADKNH010000003.1"/>
</dbReference>
<proteinExistence type="predicted"/>
<reference evidence="2 3" key="1">
    <citation type="submission" date="2020-11" db="EMBL/GenBank/DDBJ databases">
        <title>Fusibacter basophilias sp. nov.</title>
        <authorList>
            <person name="Qiu D."/>
        </authorList>
    </citation>
    <scope>NUCLEOTIDE SEQUENCE [LARGE SCALE GENOMIC DNA]</scope>
    <source>
        <strain evidence="2 3">Q10-2</strain>
    </source>
</reference>
<dbReference type="SUPFAM" id="SSF89550">
    <property type="entry name" value="PHP domain-like"/>
    <property type="match status" value="1"/>
</dbReference>
<dbReference type="InterPro" id="IPR004013">
    <property type="entry name" value="PHP_dom"/>
</dbReference>
<name>A0ABR9ZQ20_9FIRM</name>
<accession>A0ABR9ZQ20</accession>
<dbReference type="PANTHER" id="PTHR42924">
    <property type="entry name" value="EXONUCLEASE"/>
    <property type="match status" value="1"/>
</dbReference>
<evidence type="ECO:0000313" key="2">
    <source>
        <dbReference type="EMBL" id="MBF4692514.1"/>
    </source>
</evidence>
<dbReference type="Pfam" id="PF02811">
    <property type="entry name" value="PHP"/>
    <property type="match status" value="1"/>
</dbReference>
<dbReference type="Pfam" id="PF13263">
    <property type="entry name" value="PHP_C"/>
    <property type="match status" value="1"/>
</dbReference>
<organism evidence="2 3">
    <name type="scientific">Fusibacter ferrireducens</name>
    <dbReference type="NCBI Taxonomy" id="2785058"/>
    <lineage>
        <taxon>Bacteria</taxon>
        <taxon>Bacillati</taxon>
        <taxon>Bacillota</taxon>
        <taxon>Clostridia</taxon>
        <taxon>Eubacteriales</taxon>
        <taxon>Eubacteriales Family XII. Incertae Sedis</taxon>
        <taxon>Fusibacter</taxon>
    </lineage>
</organism>
<feature type="domain" description="Polymerase/histidinol phosphatase N-terminal" evidence="1">
    <location>
        <begin position="3"/>
        <end position="70"/>
    </location>
</feature>
<sequence>MIIDLHFHTKQYSSCSRIDMEEGIEQAKAMGLEGVCITDHDVFACREKAQRLQEKYGILVIVGTEIYTKEGDLLCFGLDEIPSNQPFAQDLIDHINQVRGACIAAHPFRNNNRGMGETLRQLKGIHAIESLNGNTSKANNERAKQMAHALGVPCTGGSDAHSLDRIGSYATRFLENIKNESDLICAIRRGQVMPWGKC</sequence>
<dbReference type="EMBL" id="JADKNH010000003">
    <property type="protein sequence ID" value="MBF4692514.1"/>
    <property type="molecule type" value="Genomic_DNA"/>
</dbReference>
<dbReference type="PANTHER" id="PTHR42924:SF3">
    <property type="entry name" value="POLYMERASE_HISTIDINOL PHOSPHATASE N-TERMINAL DOMAIN-CONTAINING PROTEIN"/>
    <property type="match status" value="1"/>
</dbReference>
<dbReference type="InterPro" id="IPR003141">
    <property type="entry name" value="Pol/His_phosphatase_N"/>
</dbReference>
<dbReference type="Gene3D" id="3.20.20.140">
    <property type="entry name" value="Metal-dependent hydrolases"/>
    <property type="match status" value="1"/>
</dbReference>
<keyword evidence="3" id="KW-1185">Reference proteome</keyword>
<dbReference type="InterPro" id="IPR052018">
    <property type="entry name" value="PHP_domain"/>
</dbReference>
<gene>
    <name evidence="2" type="ORF">ISU02_05265</name>
</gene>